<keyword evidence="2" id="KW-1185">Reference proteome</keyword>
<reference evidence="1 2" key="1">
    <citation type="submission" date="2015-09" db="EMBL/GenBank/DDBJ databases">
        <title>Trachymyrmex zeteki WGS genome.</title>
        <authorList>
            <person name="Nygaard S."/>
            <person name="Hu H."/>
            <person name="Boomsma J."/>
            <person name="Zhang G."/>
        </authorList>
    </citation>
    <scope>NUCLEOTIDE SEQUENCE [LARGE SCALE GENOMIC DNA]</scope>
    <source>
        <strain evidence="1">Tzet28-1</strain>
        <tissue evidence="1">Whole body</tissue>
    </source>
</reference>
<feature type="non-terminal residue" evidence="1">
    <location>
        <position position="1"/>
    </location>
</feature>
<sequence length="132" mass="14762">LLLSEVRLILQRQTRSNRSHSEISRILEEVVRQFPGCSGVILLVVPSRVAAIYFIGNSRREKSGRAFVHCTVDESCPGLPEEPNEPSRFMFVRAVMALTPREISSKAKPSAIFPSQRARLDIEGTISKGIRD</sequence>
<dbReference type="Proteomes" id="UP000075809">
    <property type="component" value="Unassembled WGS sequence"/>
</dbReference>
<organism evidence="1 2">
    <name type="scientific">Mycetomoellerius zeteki</name>
    <dbReference type="NCBI Taxonomy" id="64791"/>
    <lineage>
        <taxon>Eukaryota</taxon>
        <taxon>Metazoa</taxon>
        <taxon>Ecdysozoa</taxon>
        <taxon>Arthropoda</taxon>
        <taxon>Hexapoda</taxon>
        <taxon>Insecta</taxon>
        <taxon>Pterygota</taxon>
        <taxon>Neoptera</taxon>
        <taxon>Endopterygota</taxon>
        <taxon>Hymenoptera</taxon>
        <taxon>Apocrita</taxon>
        <taxon>Aculeata</taxon>
        <taxon>Formicoidea</taxon>
        <taxon>Formicidae</taxon>
        <taxon>Myrmicinae</taxon>
        <taxon>Mycetomoellerius</taxon>
    </lineage>
</organism>
<dbReference type="AlphaFoldDB" id="A0A151WKD4"/>
<evidence type="ECO:0000313" key="2">
    <source>
        <dbReference type="Proteomes" id="UP000075809"/>
    </source>
</evidence>
<name>A0A151WKD4_9HYME</name>
<accession>A0A151WKD4</accession>
<dbReference type="EMBL" id="KQ983012">
    <property type="protein sequence ID" value="KYQ48267.1"/>
    <property type="molecule type" value="Genomic_DNA"/>
</dbReference>
<gene>
    <name evidence="1" type="ORF">ALC60_12595</name>
</gene>
<protein>
    <submittedName>
        <fullName evidence="1">Uncharacterized protein</fullName>
    </submittedName>
</protein>
<evidence type="ECO:0000313" key="1">
    <source>
        <dbReference type="EMBL" id="KYQ48267.1"/>
    </source>
</evidence>
<proteinExistence type="predicted"/>